<dbReference type="InterPro" id="IPR027417">
    <property type="entry name" value="P-loop_NTPase"/>
</dbReference>
<dbReference type="GO" id="GO:0016787">
    <property type="term" value="F:hydrolase activity"/>
    <property type="evidence" value="ECO:0007669"/>
    <property type="project" value="UniProtKB-KW"/>
</dbReference>
<dbReference type="SUPFAM" id="SSF52540">
    <property type="entry name" value="P-loop containing nucleoside triphosphate hydrolases"/>
    <property type="match status" value="1"/>
</dbReference>
<comment type="catalytic activity">
    <reaction evidence="6">
        <text>GTP + H2O = GDP + phosphate + H(+)</text>
        <dbReference type="Rhea" id="RHEA:19669"/>
        <dbReference type="ChEBI" id="CHEBI:15377"/>
        <dbReference type="ChEBI" id="CHEBI:15378"/>
        <dbReference type="ChEBI" id="CHEBI:37565"/>
        <dbReference type="ChEBI" id="CHEBI:43474"/>
        <dbReference type="ChEBI" id="CHEBI:58189"/>
    </reaction>
    <physiologicalReaction direction="left-to-right" evidence="6">
        <dbReference type="Rhea" id="RHEA:19670"/>
    </physiologicalReaction>
</comment>
<dbReference type="GO" id="GO:0005737">
    <property type="term" value="C:cytoplasm"/>
    <property type="evidence" value="ECO:0007669"/>
    <property type="project" value="TreeGrafter"/>
</dbReference>
<dbReference type="InterPro" id="IPR051316">
    <property type="entry name" value="Zinc-reg_GTPase_activator"/>
</dbReference>
<dbReference type="AlphaFoldDB" id="W4M7N1"/>
<evidence type="ECO:0000256" key="1">
    <source>
        <dbReference type="ARBA" id="ARBA00022741"/>
    </source>
</evidence>
<evidence type="ECO:0000256" key="3">
    <source>
        <dbReference type="ARBA" id="ARBA00023186"/>
    </source>
</evidence>
<dbReference type="PANTHER" id="PTHR13748:SF62">
    <property type="entry name" value="COBW DOMAIN-CONTAINING PROTEIN"/>
    <property type="match status" value="1"/>
</dbReference>
<dbReference type="HOGENOM" id="CLU_017452_0_2_7"/>
<evidence type="ECO:0000313" key="10">
    <source>
        <dbReference type="Proteomes" id="UP000019140"/>
    </source>
</evidence>
<dbReference type="SUPFAM" id="SSF90002">
    <property type="entry name" value="Hypothetical protein YjiA, C-terminal domain"/>
    <property type="match status" value="1"/>
</dbReference>
<evidence type="ECO:0000256" key="7">
    <source>
        <dbReference type="SAM" id="MobiDB-lite"/>
    </source>
</evidence>
<keyword evidence="10" id="KW-1185">Reference proteome</keyword>
<accession>W4M7N1</accession>
<comment type="caution">
    <text evidence="9">The sequence shown here is derived from an EMBL/GenBank/DDBJ whole genome shotgun (WGS) entry which is preliminary data.</text>
</comment>
<proteinExistence type="inferred from homology"/>
<protein>
    <recommendedName>
        <fullName evidence="8">CobW C-terminal domain-containing protein</fullName>
    </recommendedName>
</protein>
<evidence type="ECO:0000313" key="9">
    <source>
        <dbReference type="EMBL" id="ETX06344.1"/>
    </source>
</evidence>
<organism evidence="9 10">
    <name type="scientific">Candidatus Entotheonella gemina</name>
    <dbReference type="NCBI Taxonomy" id="1429439"/>
    <lineage>
        <taxon>Bacteria</taxon>
        <taxon>Pseudomonadati</taxon>
        <taxon>Nitrospinota/Tectimicrobiota group</taxon>
        <taxon>Candidatus Tectimicrobiota</taxon>
        <taxon>Candidatus Entotheonellia</taxon>
        <taxon>Candidatus Entotheonellales</taxon>
        <taxon>Candidatus Entotheonellaceae</taxon>
        <taxon>Candidatus Entotheonella</taxon>
    </lineage>
</organism>
<feature type="region of interest" description="Disordered" evidence="7">
    <location>
        <begin position="224"/>
        <end position="244"/>
    </location>
</feature>
<sequence>MTDTQKLPVTLLAGFLGSGKTTLANRILSEQHNQRIAVIVNEFGDVGIDGSLVVGVEDNVVELNNGCICCTVRNDLSETLSDLMERREQFANTEPFERVLIEASGMASPGPAVQTLLMDRKLSTQFRLDGVITMTHAQHIVDQLQKHPEASEQVGYADQIILNHCDQSTPEALEAAENALRTCNREASIMQSTRADVDVSDLLRTRTWEPEAWQLARTEQACEPDCDDEDHDHHDHHHGTTHTSGVGTLTLRLDAPLDLNRLKMWLLFVSKRNSHELMRLKGILHCQGHEQPVIVQGVYQWLELQSGPGKAPEESVLVLIGRHLDAEELTREWTDCQARTV</sequence>
<keyword evidence="3" id="KW-0143">Chaperone</keyword>
<evidence type="ECO:0000259" key="8">
    <source>
        <dbReference type="SMART" id="SM00833"/>
    </source>
</evidence>
<name>W4M7N1_9BACT</name>
<keyword evidence="2" id="KW-0378">Hydrolase</keyword>
<dbReference type="CDD" id="cd03112">
    <property type="entry name" value="CobW-like"/>
    <property type="match status" value="1"/>
</dbReference>
<dbReference type="InterPro" id="IPR036627">
    <property type="entry name" value="CobW-likC_sf"/>
</dbReference>
<dbReference type="PATRIC" id="fig|1429439.4.peg.2999"/>
<dbReference type="EMBL" id="AZHX01000723">
    <property type="protein sequence ID" value="ETX06344.1"/>
    <property type="molecule type" value="Genomic_DNA"/>
</dbReference>
<evidence type="ECO:0000256" key="5">
    <source>
        <dbReference type="ARBA" id="ARBA00045658"/>
    </source>
</evidence>
<evidence type="ECO:0000256" key="4">
    <source>
        <dbReference type="ARBA" id="ARBA00034320"/>
    </source>
</evidence>
<comment type="similarity">
    <text evidence="4">Belongs to the SIMIBI class G3E GTPase family. ZNG1 subfamily.</text>
</comment>
<reference evidence="9 10" key="1">
    <citation type="journal article" date="2014" name="Nature">
        <title>An environmental bacterial taxon with a large and distinct metabolic repertoire.</title>
        <authorList>
            <person name="Wilson M.C."/>
            <person name="Mori T."/>
            <person name="Ruckert C."/>
            <person name="Uria A.R."/>
            <person name="Helf M.J."/>
            <person name="Takada K."/>
            <person name="Gernert C."/>
            <person name="Steffens U.A."/>
            <person name="Heycke N."/>
            <person name="Schmitt S."/>
            <person name="Rinke C."/>
            <person name="Helfrich E.J."/>
            <person name="Brachmann A.O."/>
            <person name="Gurgui C."/>
            <person name="Wakimoto T."/>
            <person name="Kracht M."/>
            <person name="Crusemann M."/>
            <person name="Hentschel U."/>
            <person name="Abe I."/>
            <person name="Matsunaga S."/>
            <person name="Kalinowski J."/>
            <person name="Takeyama H."/>
            <person name="Piel J."/>
        </authorList>
    </citation>
    <scope>NUCLEOTIDE SEQUENCE [LARGE SCALE GENOMIC DNA]</scope>
    <source>
        <strain evidence="10">TSY2</strain>
    </source>
</reference>
<dbReference type="Gene3D" id="3.30.1220.10">
    <property type="entry name" value="CobW-like, C-terminal domain"/>
    <property type="match status" value="1"/>
</dbReference>
<dbReference type="GO" id="GO:0000166">
    <property type="term" value="F:nucleotide binding"/>
    <property type="evidence" value="ECO:0007669"/>
    <property type="project" value="UniProtKB-KW"/>
</dbReference>
<dbReference type="Pfam" id="PF07683">
    <property type="entry name" value="CobW_C"/>
    <property type="match status" value="1"/>
</dbReference>
<gene>
    <name evidence="9" type="ORF">ETSY2_17680</name>
</gene>
<evidence type="ECO:0000256" key="2">
    <source>
        <dbReference type="ARBA" id="ARBA00022801"/>
    </source>
</evidence>
<dbReference type="InterPro" id="IPR011629">
    <property type="entry name" value="CobW-like_C"/>
</dbReference>
<dbReference type="Proteomes" id="UP000019140">
    <property type="component" value="Unassembled WGS sequence"/>
</dbReference>
<evidence type="ECO:0000256" key="6">
    <source>
        <dbReference type="ARBA" id="ARBA00049117"/>
    </source>
</evidence>
<dbReference type="Pfam" id="PF02492">
    <property type="entry name" value="cobW"/>
    <property type="match status" value="1"/>
</dbReference>
<keyword evidence="1" id="KW-0547">Nucleotide-binding</keyword>
<dbReference type="PANTHER" id="PTHR13748">
    <property type="entry name" value="COBW-RELATED"/>
    <property type="match status" value="1"/>
</dbReference>
<dbReference type="InterPro" id="IPR003495">
    <property type="entry name" value="CobW/HypB/UreG_nucleotide-bd"/>
</dbReference>
<comment type="function">
    <text evidence="5">Zinc chaperone that directly transfers zinc cofactor to target proteins, thereby activating them. Zinc is transferred from the CXCC motif in the GTPase domain to the zinc binding site in target proteins in a process requiring GTP hydrolysis.</text>
</comment>
<feature type="domain" description="CobW C-terminal" evidence="8">
    <location>
        <begin position="246"/>
        <end position="337"/>
    </location>
</feature>
<dbReference type="SMART" id="SM00833">
    <property type="entry name" value="CobW_C"/>
    <property type="match status" value="1"/>
</dbReference>
<dbReference type="Gene3D" id="3.40.50.300">
    <property type="entry name" value="P-loop containing nucleotide triphosphate hydrolases"/>
    <property type="match status" value="1"/>
</dbReference>